<organism evidence="3 4">
    <name type="scientific">Liparis tanakae</name>
    <name type="common">Tanaka's snailfish</name>
    <dbReference type="NCBI Taxonomy" id="230148"/>
    <lineage>
        <taxon>Eukaryota</taxon>
        <taxon>Metazoa</taxon>
        <taxon>Chordata</taxon>
        <taxon>Craniata</taxon>
        <taxon>Vertebrata</taxon>
        <taxon>Euteleostomi</taxon>
        <taxon>Actinopterygii</taxon>
        <taxon>Neopterygii</taxon>
        <taxon>Teleostei</taxon>
        <taxon>Neoteleostei</taxon>
        <taxon>Acanthomorphata</taxon>
        <taxon>Eupercaria</taxon>
        <taxon>Perciformes</taxon>
        <taxon>Cottioidei</taxon>
        <taxon>Cottales</taxon>
        <taxon>Liparidae</taxon>
        <taxon>Liparis</taxon>
    </lineage>
</organism>
<sequence>MWPCDVCLFLWYLWSKDVLLVGIQDDVRDPVQSDVPTSGNCSGDGGGGGWEEDSGTAVGMSQKADLSDPESARSFAGQHKALDLQMCCTSHCTVQKGAAVGAKANHVTSTFLLLNKDEEQRRDICKHSVHVEQETRKEWELRDVQLACS</sequence>
<gene>
    <name evidence="3" type="ORF">EYF80_025701</name>
</gene>
<feature type="signal peptide" evidence="2">
    <location>
        <begin position="1"/>
        <end position="20"/>
    </location>
</feature>
<keyword evidence="2" id="KW-0732">Signal</keyword>
<dbReference type="Proteomes" id="UP000314294">
    <property type="component" value="Unassembled WGS sequence"/>
</dbReference>
<feature type="chain" id="PRO_5021352178" evidence="2">
    <location>
        <begin position="21"/>
        <end position="149"/>
    </location>
</feature>
<dbReference type="AlphaFoldDB" id="A0A4Z2HGJ2"/>
<reference evidence="3 4" key="1">
    <citation type="submission" date="2019-03" db="EMBL/GenBank/DDBJ databases">
        <title>First draft genome of Liparis tanakae, snailfish: a comprehensive survey of snailfish specific genes.</title>
        <authorList>
            <person name="Kim W."/>
            <person name="Song I."/>
            <person name="Jeong J.-H."/>
            <person name="Kim D."/>
            <person name="Kim S."/>
            <person name="Ryu S."/>
            <person name="Song J.Y."/>
            <person name="Lee S.K."/>
        </authorList>
    </citation>
    <scope>NUCLEOTIDE SEQUENCE [LARGE SCALE GENOMIC DNA]</scope>
    <source>
        <tissue evidence="3">Muscle</tissue>
    </source>
</reference>
<dbReference type="EMBL" id="SRLO01000259">
    <property type="protein sequence ID" value="TNN64083.1"/>
    <property type="molecule type" value="Genomic_DNA"/>
</dbReference>
<proteinExistence type="predicted"/>
<evidence type="ECO:0000256" key="1">
    <source>
        <dbReference type="SAM" id="MobiDB-lite"/>
    </source>
</evidence>
<evidence type="ECO:0000313" key="3">
    <source>
        <dbReference type="EMBL" id="TNN64083.1"/>
    </source>
</evidence>
<keyword evidence="4" id="KW-1185">Reference proteome</keyword>
<protein>
    <submittedName>
        <fullName evidence="3">Uncharacterized protein</fullName>
    </submittedName>
</protein>
<comment type="caution">
    <text evidence="3">The sequence shown here is derived from an EMBL/GenBank/DDBJ whole genome shotgun (WGS) entry which is preliminary data.</text>
</comment>
<name>A0A4Z2HGJ2_9TELE</name>
<evidence type="ECO:0000256" key="2">
    <source>
        <dbReference type="SAM" id="SignalP"/>
    </source>
</evidence>
<accession>A0A4Z2HGJ2</accession>
<feature type="region of interest" description="Disordered" evidence="1">
    <location>
        <begin position="31"/>
        <end position="64"/>
    </location>
</feature>
<evidence type="ECO:0000313" key="4">
    <source>
        <dbReference type="Proteomes" id="UP000314294"/>
    </source>
</evidence>